<dbReference type="Gene3D" id="3.10.105.10">
    <property type="entry name" value="Dipeptide-binding Protein, Domain 3"/>
    <property type="match status" value="1"/>
</dbReference>
<dbReference type="PANTHER" id="PTHR30290">
    <property type="entry name" value="PERIPLASMIC BINDING COMPONENT OF ABC TRANSPORTER"/>
    <property type="match status" value="1"/>
</dbReference>
<evidence type="ECO:0000313" key="7">
    <source>
        <dbReference type="EMBL" id="MBE9077713.1"/>
    </source>
</evidence>
<dbReference type="GO" id="GO:0015833">
    <property type="term" value="P:peptide transport"/>
    <property type="evidence" value="ECO:0007669"/>
    <property type="project" value="TreeGrafter"/>
</dbReference>
<organism evidence="7 8">
    <name type="scientific">Vasconcelosia minhoensis LEGE 07310</name>
    <dbReference type="NCBI Taxonomy" id="915328"/>
    <lineage>
        <taxon>Bacteria</taxon>
        <taxon>Bacillati</taxon>
        <taxon>Cyanobacteriota</taxon>
        <taxon>Cyanophyceae</taxon>
        <taxon>Nodosilineales</taxon>
        <taxon>Cymatolegaceae</taxon>
        <taxon>Vasconcelosia</taxon>
        <taxon>Vasconcelosia minhoensis</taxon>
    </lineage>
</organism>
<protein>
    <submittedName>
        <fullName evidence="7">Peptide ABC transporter substrate-binding protein</fullName>
    </submittedName>
</protein>
<comment type="subcellular location">
    <subcellularLocation>
        <location evidence="1">Cell envelope</location>
    </subcellularLocation>
</comment>
<sequence length="565" mass="62465">MFSSVNTGLRWLRLLARQPFSRRRLFRWGQYAGLFSLCLLLAVSCGGQANESADSAGGAAGEASDRVAIGTTLTARTLDPADAYEIFPGILLYNMGDRLYTYEPGTTELTPQLATEMPDISEDGLTYTIPLREDVTLHDGTPFTAEVMAFSIERFMENGGRPAFLLSEKIESVEATSDYELTITLKQPFAAFPSLLTFWGVTPVPPDQYEVAEGSFQPDTFVGSGPYKLASFSSDVIKLDAYEDYWGEAPENQGIDIQIFTSPANLYNTFLSGGLDVAYQTLDPEQIASLERDADSGGWQVIEAGSTVVNYMSLNQKIAPFDDLNVRKAVASMVDRELINQRAFQGQAEPLYSLIPKSFEVYEPVFEEAYGDGNYDQAKQFLSEAGISEANPLEFEIWYPSASTTRSVVANTMKESIEQSLPGLVNVTVSTAEGATLWENVEKGVYPSVLSNWYPDYFDPDNFVQPFLSCDQGSASGLCEEGATQGNGSFYYSDQANELLSEQSAELDESKRDELFEDLQQLMAEDVPYIPLWQNKDYVFAQSGIEGVGIEPNQQFLLWQISKEG</sequence>
<feature type="domain" description="Solute-binding protein family 5" evidence="6">
    <location>
        <begin position="108"/>
        <end position="473"/>
    </location>
</feature>
<keyword evidence="8" id="KW-1185">Reference proteome</keyword>
<dbReference type="CDD" id="cd08519">
    <property type="entry name" value="PBP2_NikA_DppA_OppA_like_20"/>
    <property type="match status" value="1"/>
</dbReference>
<dbReference type="Proteomes" id="UP000636505">
    <property type="component" value="Unassembled WGS sequence"/>
</dbReference>
<dbReference type="InterPro" id="IPR039424">
    <property type="entry name" value="SBP_5"/>
</dbReference>
<evidence type="ECO:0000256" key="4">
    <source>
        <dbReference type="ARBA" id="ARBA00022729"/>
    </source>
</evidence>
<evidence type="ECO:0000259" key="6">
    <source>
        <dbReference type="Pfam" id="PF00496"/>
    </source>
</evidence>
<dbReference type="SUPFAM" id="SSF53850">
    <property type="entry name" value="Periplasmic binding protein-like II"/>
    <property type="match status" value="1"/>
</dbReference>
<dbReference type="InterPro" id="IPR030678">
    <property type="entry name" value="Peptide/Ni-bd"/>
</dbReference>
<dbReference type="GO" id="GO:0042597">
    <property type="term" value="C:periplasmic space"/>
    <property type="evidence" value="ECO:0007669"/>
    <property type="project" value="UniProtKB-ARBA"/>
</dbReference>
<dbReference type="AlphaFoldDB" id="A0A8J7AHM1"/>
<proteinExistence type="inferred from homology"/>
<name>A0A8J7AHM1_9CYAN</name>
<dbReference type="GO" id="GO:0030313">
    <property type="term" value="C:cell envelope"/>
    <property type="evidence" value="ECO:0007669"/>
    <property type="project" value="UniProtKB-SubCell"/>
</dbReference>
<dbReference type="InterPro" id="IPR000914">
    <property type="entry name" value="SBP_5_dom"/>
</dbReference>
<evidence type="ECO:0000256" key="2">
    <source>
        <dbReference type="ARBA" id="ARBA00005695"/>
    </source>
</evidence>
<gene>
    <name evidence="7" type="ORF">IQ241_10460</name>
</gene>
<feature type="coiled-coil region" evidence="5">
    <location>
        <begin position="493"/>
        <end position="525"/>
    </location>
</feature>
<dbReference type="EMBL" id="JADEXG010000020">
    <property type="protein sequence ID" value="MBE9077713.1"/>
    <property type="molecule type" value="Genomic_DNA"/>
</dbReference>
<dbReference type="GO" id="GO:1904680">
    <property type="term" value="F:peptide transmembrane transporter activity"/>
    <property type="evidence" value="ECO:0007669"/>
    <property type="project" value="TreeGrafter"/>
</dbReference>
<keyword evidence="3" id="KW-0813">Transport</keyword>
<dbReference type="Gene3D" id="3.40.190.10">
    <property type="entry name" value="Periplasmic binding protein-like II"/>
    <property type="match status" value="1"/>
</dbReference>
<keyword evidence="4" id="KW-0732">Signal</keyword>
<evidence type="ECO:0000256" key="3">
    <source>
        <dbReference type="ARBA" id="ARBA00022448"/>
    </source>
</evidence>
<evidence type="ECO:0000256" key="5">
    <source>
        <dbReference type="SAM" id="Coils"/>
    </source>
</evidence>
<dbReference type="PIRSF" id="PIRSF002741">
    <property type="entry name" value="MppA"/>
    <property type="match status" value="1"/>
</dbReference>
<accession>A0A8J7AHM1</accession>
<comment type="similarity">
    <text evidence="2">Belongs to the bacterial solute-binding protein 5 family.</text>
</comment>
<reference evidence="7" key="1">
    <citation type="submission" date="2020-10" db="EMBL/GenBank/DDBJ databases">
        <authorList>
            <person name="Castelo-Branco R."/>
            <person name="Eusebio N."/>
            <person name="Adriana R."/>
            <person name="Vieira A."/>
            <person name="Brugerolle De Fraissinette N."/>
            <person name="Rezende De Castro R."/>
            <person name="Schneider M.P."/>
            <person name="Vasconcelos V."/>
            <person name="Leao P.N."/>
        </authorList>
    </citation>
    <scope>NUCLEOTIDE SEQUENCE</scope>
    <source>
        <strain evidence="7">LEGE 07310</strain>
    </source>
</reference>
<evidence type="ECO:0000256" key="1">
    <source>
        <dbReference type="ARBA" id="ARBA00004196"/>
    </source>
</evidence>
<dbReference type="GO" id="GO:0043190">
    <property type="term" value="C:ATP-binding cassette (ABC) transporter complex"/>
    <property type="evidence" value="ECO:0007669"/>
    <property type="project" value="InterPro"/>
</dbReference>
<dbReference type="PANTHER" id="PTHR30290:SF10">
    <property type="entry name" value="PERIPLASMIC OLIGOPEPTIDE-BINDING PROTEIN-RELATED"/>
    <property type="match status" value="1"/>
</dbReference>
<dbReference type="Pfam" id="PF00496">
    <property type="entry name" value="SBP_bac_5"/>
    <property type="match status" value="1"/>
</dbReference>
<comment type="caution">
    <text evidence="7">The sequence shown here is derived from an EMBL/GenBank/DDBJ whole genome shotgun (WGS) entry which is preliminary data.</text>
</comment>
<evidence type="ECO:0000313" key="8">
    <source>
        <dbReference type="Proteomes" id="UP000636505"/>
    </source>
</evidence>
<keyword evidence="5" id="KW-0175">Coiled coil</keyword>